<comment type="caution">
    <text evidence="4">The sequence shown here is derived from an EMBL/GenBank/DDBJ whole genome shotgun (WGS) entry which is preliminary data.</text>
</comment>
<dbReference type="RefSeq" id="WP_189448117.1">
    <property type="nucleotide sequence ID" value="NZ_BMXY01000001.1"/>
</dbReference>
<feature type="domain" description="NodB homology" evidence="3">
    <location>
        <begin position="83"/>
        <end position="330"/>
    </location>
</feature>
<dbReference type="InterPro" id="IPR023854">
    <property type="entry name" value="PGA_deacetylase_PgaB"/>
</dbReference>
<dbReference type="InterPro" id="IPR002509">
    <property type="entry name" value="NODB_dom"/>
</dbReference>
<dbReference type="Proteomes" id="UP000643403">
    <property type="component" value="Unassembled WGS sequence"/>
</dbReference>
<feature type="signal peptide" evidence="2">
    <location>
        <begin position="1"/>
        <end position="22"/>
    </location>
</feature>
<dbReference type="Gene3D" id="3.20.20.370">
    <property type="entry name" value="Glycoside hydrolase/deacetylase"/>
    <property type="match status" value="1"/>
</dbReference>
<dbReference type="Pfam" id="PF01522">
    <property type="entry name" value="Polysacc_deac_1"/>
    <property type="match status" value="1"/>
</dbReference>
<dbReference type="PANTHER" id="PTHR34216">
    <property type="match status" value="1"/>
</dbReference>
<dbReference type="PANTHER" id="PTHR34216:SF7">
    <property type="entry name" value="POLY-BETA-1,6-N-ACETYL-D-GLUCOSAMINE N-DEACETYLASE"/>
    <property type="match status" value="1"/>
</dbReference>
<evidence type="ECO:0000256" key="2">
    <source>
        <dbReference type="SAM" id="SignalP"/>
    </source>
</evidence>
<dbReference type="InterPro" id="IPR011330">
    <property type="entry name" value="Glyco_hydro/deAcase_b/a-brl"/>
</dbReference>
<protein>
    <recommendedName>
        <fullName evidence="3">NodB homology domain-containing protein</fullName>
    </recommendedName>
</protein>
<feature type="chain" id="PRO_5046691137" description="NodB homology domain-containing protein" evidence="2">
    <location>
        <begin position="23"/>
        <end position="534"/>
    </location>
</feature>
<dbReference type="EMBL" id="BMXY01000001">
    <property type="protein sequence ID" value="GGZ61093.1"/>
    <property type="molecule type" value="Genomic_DNA"/>
</dbReference>
<reference evidence="5" key="1">
    <citation type="journal article" date="2019" name="Int. J. Syst. Evol. Microbiol.">
        <title>The Global Catalogue of Microorganisms (GCM) 10K type strain sequencing project: providing services to taxonomists for standard genome sequencing and annotation.</title>
        <authorList>
            <consortium name="The Broad Institute Genomics Platform"/>
            <consortium name="The Broad Institute Genome Sequencing Center for Infectious Disease"/>
            <person name="Wu L."/>
            <person name="Ma J."/>
        </authorList>
    </citation>
    <scope>NUCLEOTIDE SEQUENCE [LARGE SCALE GENOMIC DNA]</scope>
    <source>
        <strain evidence="5">KCTC 22558</strain>
    </source>
</reference>
<proteinExistence type="predicted"/>
<gene>
    <name evidence="4" type="ORF">GCM10008101_13830</name>
</gene>
<dbReference type="NCBIfam" id="TIGR03938">
    <property type="entry name" value="deacetyl_PgaB"/>
    <property type="match status" value="1"/>
</dbReference>
<keyword evidence="5" id="KW-1185">Reference proteome</keyword>
<dbReference type="InterPro" id="IPR051398">
    <property type="entry name" value="Polysacch_Deacetylase"/>
</dbReference>
<evidence type="ECO:0000313" key="4">
    <source>
        <dbReference type="EMBL" id="GGZ61093.1"/>
    </source>
</evidence>
<organism evidence="4 5">
    <name type="scientific">Cognatilysobacter xinjiangensis</name>
    <dbReference type="NCBI Taxonomy" id="546892"/>
    <lineage>
        <taxon>Bacteria</taxon>
        <taxon>Pseudomonadati</taxon>
        <taxon>Pseudomonadota</taxon>
        <taxon>Gammaproteobacteria</taxon>
        <taxon>Lysobacterales</taxon>
        <taxon>Lysobacteraceae</taxon>
        <taxon>Cognatilysobacter</taxon>
    </lineage>
</organism>
<dbReference type="Pfam" id="PF14883">
    <property type="entry name" value="GHL13"/>
    <property type="match status" value="1"/>
</dbReference>
<dbReference type="Gene3D" id="3.20.20.80">
    <property type="entry name" value="Glycosidases"/>
    <property type="match status" value="2"/>
</dbReference>
<dbReference type="InterPro" id="IPR032772">
    <property type="entry name" value="PGA_deacetylase_PgaB_C"/>
</dbReference>
<dbReference type="SUPFAM" id="SSF88713">
    <property type="entry name" value="Glycoside hydrolase/deacetylase"/>
    <property type="match status" value="1"/>
</dbReference>
<dbReference type="PROSITE" id="PS51677">
    <property type="entry name" value="NODB"/>
    <property type="match status" value="1"/>
</dbReference>
<keyword evidence="1 2" id="KW-0732">Signal</keyword>
<accession>A0ABQ3C0W4</accession>
<evidence type="ECO:0000259" key="3">
    <source>
        <dbReference type="PROSITE" id="PS51677"/>
    </source>
</evidence>
<evidence type="ECO:0000256" key="1">
    <source>
        <dbReference type="ARBA" id="ARBA00022729"/>
    </source>
</evidence>
<evidence type="ECO:0000313" key="5">
    <source>
        <dbReference type="Proteomes" id="UP000643403"/>
    </source>
</evidence>
<sequence>MRSVVLSLALFVSALLPRPAQAVVVLGWQDVRDRIADGEPDTGAITSRNLAMQLDWLRSHGYVPVTAQAVRDARAGRGALPSKAVLLTFDGGYRSTYTQALPLLRAFGYPALVALPTERIGRAPADAVRIGSRAVPGDAFLSWNDVKALQASGLVEFATQGHALATAVPVDPQGDLLPAVRARRWAGGYETDTAYRERLRSDLATSIDAIQRATGQRPQAVVWPGGGNATARSLAASLGLTLAIDADGRSGTADLRHAGVARVDGEPTRLARLVMHENPGSGDIAYELRRDIGLDGLRAVRVALDDVVGADAATTARNVDAMVERIRSIKPSHVFLQATSDTNGDGRADASYFPAPGVAMRDDLLTHVAARLAARADVRVFAWLSAGDAAMVDALAAGTPIDGVVLAGGATGVSPTRWRPGLVVAQALQPGAVPPAGDTGFDFTAVMLPADARAATVDRIVADAAATPRALERTVFVIDATAADGDTLEALSRRVIASGGRHVAYFQDIALKDQPPLDPARAAISARAFPYLER</sequence>
<name>A0ABQ3C0W4_9GAMM</name>